<evidence type="ECO:0000313" key="7">
    <source>
        <dbReference type="Proteomes" id="UP001597264"/>
    </source>
</evidence>
<evidence type="ECO:0000256" key="4">
    <source>
        <dbReference type="PIRNR" id="PIRNR006181"/>
    </source>
</evidence>
<dbReference type="NCBIfam" id="TIGR00011">
    <property type="entry name" value="YbaK_EbsC"/>
    <property type="match status" value="1"/>
</dbReference>
<dbReference type="SUPFAM" id="SSF55826">
    <property type="entry name" value="YbaK/ProRS associated domain"/>
    <property type="match status" value="1"/>
</dbReference>
<dbReference type="PANTHER" id="PTHR30411:SF0">
    <property type="entry name" value="CYS-TRNA(PRO)_CYS-TRNA(CYS) DEACYLASE YBAK"/>
    <property type="match status" value="1"/>
</dbReference>
<comment type="caution">
    <text evidence="6">The sequence shown here is derived from an EMBL/GenBank/DDBJ whole genome shotgun (WGS) entry which is preliminary data.</text>
</comment>
<dbReference type="PANTHER" id="PTHR30411">
    <property type="entry name" value="CYTOPLASMIC PROTEIN"/>
    <property type="match status" value="1"/>
</dbReference>
<keyword evidence="3 4" id="KW-0456">Lyase</keyword>
<sequence>MTPAINTARKAKVPYTVHEYVHDAASESYGLEAAEKLSVAPERVFKTLVVKLDGRELGVAVLPVSAMLSMKQIARAAGAKKAIMADKTEVERTTGYVLGGVSPLGQKKRLKTFIDQTATGFTSIYISAGRRGLEIELPPEQLAELTGATFTALVVHAGNSVTKAHSHRLQGGVEKAQD</sequence>
<dbReference type="EMBL" id="JBHTLR010000007">
    <property type="protein sequence ID" value="MFD1216304.1"/>
    <property type="molecule type" value="Genomic_DNA"/>
</dbReference>
<comment type="similarity">
    <text evidence="1 4">Belongs to the prolyl-tRNA editing family. YbaK/EbsC subfamily.</text>
</comment>
<organism evidence="6 7">
    <name type="scientific">Microbulbifer celer</name>
    <dbReference type="NCBI Taxonomy" id="435905"/>
    <lineage>
        <taxon>Bacteria</taxon>
        <taxon>Pseudomonadati</taxon>
        <taxon>Pseudomonadota</taxon>
        <taxon>Gammaproteobacteria</taxon>
        <taxon>Cellvibrionales</taxon>
        <taxon>Microbulbiferaceae</taxon>
        <taxon>Microbulbifer</taxon>
    </lineage>
</organism>
<dbReference type="RefSeq" id="WP_230438407.1">
    <property type="nucleotide sequence ID" value="NZ_CP087715.1"/>
</dbReference>
<dbReference type="EC" id="4.2.-.-" evidence="4"/>
<dbReference type="Pfam" id="PF04073">
    <property type="entry name" value="tRNA_edit"/>
    <property type="match status" value="1"/>
</dbReference>
<dbReference type="InterPro" id="IPR004369">
    <property type="entry name" value="Prolyl-tRNA_editing_YbaK/EbsC"/>
</dbReference>
<dbReference type="InterPro" id="IPR036754">
    <property type="entry name" value="YbaK/aa-tRNA-synt-asso_dom_sf"/>
</dbReference>
<evidence type="ECO:0000256" key="2">
    <source>
        <dbReference type="ARBA" id="ARBA00022917"/>
    </source>
</evidence>
<gene>
    <name evidence="6" type="primary">ybaK</name>
    <name evidence="6" type="ORF">ACFQ2X_06815</name>
</gene>
<proteinExistence type="inferred from homology"/>
<accession>A0ABW3UA98</accession>
<keyword evidence="7" id="KW-1185">Reference proteome</keyword>
<dbReference type="CDD" id="cd00002">
    <property type="entry name" value="YbaK_deacylase"/>
    <property type="match status" value="1"/>
</dbReference>
<protein>
    <recommendedName>
        <fullName evidence="4">Cys-tRNA(Pro)/Cys-tRNA(Cys) deacylase</fullName>
        <ecNumber evidence="4">4.2.-.-</ecNumber>
    </recommendedName>
</protein>
<dbReference type="PIRSF" id="PIRSF006181">
    <property type="entry name" value="EbsC_YbaK"/>
    <property type="match status" value="1"/>
</dbReference>
<keyword evidence="2 4" id="KW-0648">Protein biosynthesis</keyword>
<dbReference type="Proteomes" id="UP001597264">
    <property type="component" value="Unassembled WGS sequence"/>
</dbReference>
<name>A0ABW3UA98_9GAMM</name>
<feature type="domain" description="YbaK/aminoacyl-tRNA synthetase-associated" evidence="5">
    <location>
        <begin position="32"/>
        <end position="144"/>
    </location>
</feature>
<reference evidence="7" key="1">
    <citation type="journal article" date="2019" name="Int. J. Syst. Evol. Microbiol.">
        <title>The Global Catalogue of Microorganisms (GCM) 10K type strain sequencing project: providing services to taxonomists for standard genome sequencing and annotation.</title>
        <authorList>
            <consortium name="The Broad Institute Genomics Platform"/>
            <consortium name="The Broad Institute Genome Sequencing Center for Infectious Disease"/>
            <person name="Wu L."/>
            <person name="Ma J."/>
        </authorList>
    </citation>
    <scope>NUCLEOTIDE SEQUENCE [LARGE SCALE GENOMIC DNA]</scope>
    <source>
        <strain evidence="7">CCUG 54356</strain>
    </source>
</reference>
<dbReference type="Gene3D" id="3.90.960.10">
    <property type="entry name" value="YbaK/aminoacyl-tRNA synthetase-associated domain"/>
    <property type="match status" value="1"/>
</dbReference>
<dbReference type="InterPro" id="IPR007214">
    <property type="entry name" value="YbaK/aa-tRNA-synth-assoc-dom"/>
</dbReference>
<evidence type="ECO:0000256" key="1">
    <source>
        <dbReference type="ARBA" id="ARBA00009798"/>
    </source>
</evidence>
<evidence type="ECO:0000256" key="3">
    <source>
        <dbReference type="ARBA" id="ARBA00023239"/>
    </source>
</evidence>
<evidence type="ECO:0000259" key="5">
    <source>
        <dbReference type="Pfam" id="PF04073"/>
    </source>
</evidence>
<evidence type="ECO:0000313" key="6">
    <source>
        <dbReference type="EMBL" id="MFD1216304.1"/>
    </source>
</evidence>